<dbReference type="Proteomes" id="UP000198824">
    <property type="component" value="Unassembled WGS sequence"/>
</dbReference>
<keyword evidence="3" id="KW-1185">Reference proteome</keyword>
<dbReference type="Gene3D" id="3.90.1010.10">
    <property type="match status" value="1"/>
</dbReference>
<dbReference type="GO" id="GO:0005506">
    <property type="term" value="F:iron ion binding"/>
    <property type="evidence" value="ECO:0007669"/>
    <property type="project" value="InterPro"/>
</dbReference>
<dbReference type="Pfam" id="PF01592">
    <property type="entry name" value="NifU_N"/>
    <property type="match status" value="1"/>
</dbReference>
<dbReference type="OrthoDB" id="7857113at2"/>
<dbReference type="InterPro" id="IPR002871">
    <property type="entry name" value="NIF_FeS_clus_asmbl_NifU_N"/>
</dbReference>
<sequence length="144" mass="15174">MSAPLYNQQILRLATSIPHVDRLDPADATVEKRSPVCGSRVTVDVRMDAEGRVAELGQLVRACALGQASAALMGEHAVGRTPEELAAARDALSAFLAGERDDPGEWPGLDLFAPARPHKARHASIRLAFEAVAEAAAQARATAA</sequence>
<dbReference type="CDD" id="cd06664">
    <property type="entry name" value="IscU_like"/>
    <property type="match status" value="1"/>
</dbReference>
<evidence type="ECO:0000313" key="3">
    <source>
        <dbReference type="Proteomes" id="UP000198824"/>
    </source>
</evidence>
<feature type="domain" description="NIF system FeS cluster assembly NifU N-terminal" evidence="1">
    <location>
        <begin position="6"/>
        <end position="84"/>
    </location>
</feature>
<organism evidence="2 3">
    <name type="scientific">Sphingomonas jatrophae</name>
    <dbReference type="NCBI Taxonomy" id="1166337"/>
    <lineage>
        <taxon>Bacteria</taxon>
        <taxon>Pseudomonadati</taxon>
        <taxon>Pseudomonadota</taxon>
        <taxon>Alphaproteobacteria</taxon>
        <taxon>Sphingomonadales</taxon>
        <taxon>Sphingomonadaceae</taxon>
        <taxon>Sphingomonas</taxon>
    </lineage>
</organism>
<gene>
    <name evidence="2" type="ORF">SAMN05192580_0798</name>
</gene>
<proteinExistence type="predicted"/>
<reference evidence="2 3" key="1">
    <citation type="submission" date="2016-10" db="EMBL/GenBank/DDBJ databases">
        <authorList>
            <person name="de Groot N.N."/>
        </authorList>
    </citation>
    <scope>NUCLEOTIDE SEQUENCE [LARGE SCALE GENOMIC DNA]</scope>
    <source>
        <strain evidence="2 3">S5-249</strain>
    </source>
</reference>
<accession>A0A1I6JSS0</accession>
<dbReference type="GO" id="GO:0016226">
    <property type="term" value="P:iron-sulfur cluster assembly"/>
    <property type="evidence" value="ECO:0007669"/>
    <property type="project" value="InterPro"/>
</dbReference>
<dbReference type="EMBL" id="FOZG01000001">
    <property type="protein sequence ID" value="SFR82007.1"/>
    <property type="molecule type" value="Genomic_DNA"/>
</dbReference>
<dbReference type="SUPFAM" id="SSF82649">
    <property type="entry name" value="SufE/NifU"/>
    <property type="match status" value="1"/>
</dbReference>
<protein>
    <submittedName>
        <fullName evidence="2">NifU homolog involved in Fe-S cluster formation</fullName>
    </submittedName>
</protein>
<dbReference type="STRING" id="1166337.SAMN05192580_0798"/>
<dbReference type="RefSeq" id="WP_093311006.1">
    <property type="nucleotide sequence ID" value="NZ_FOZG01000001.1"/>
</dbReference>
<evidence type="ECO:0000259" key="1">
    <source>
        <dbReference type="Pfam" id="PF01592"/>
    </source>
</evidence>
<name>A0A1I6JSS0_9SPHN</name>
<dbReference type="GO" id="GO:0051536">
    <property type="term" value="F:iron-sulfur cluster binding"/>
    <property type="evidence" value="ECO:0007669"/>
    <property type="project" value="InterPro"/>
</dbReference>
<evidence type="ECO:0000313" key="2">
    <source>
        <dbReference type="EMBL" id="SFR82007.1"/>
    </source>
</evidence>
<dbReference type="AlphaFoldDB" id="A0A1I6JSS0"/>